<accession>A0A9P9EQ19</accession>
<proteinExistence type="predicted"/>
<dbReference type="Pfam" id="PF06985">
    <property type="entry name" value="HET"/>
    <property type="match status" value="1"/>
</dbReference>
<dbReference type="OrthoDB" id="5347061at2759"/>
<sequence>MDSLDYAEGTQPHENPRLFWSIALEAAWESLWVIARALYEFLCSFASLFLILVVQVTPFWIVIYLYSTYMPNVVAEVHWTILVIPVLIATYITRSLFTTLLGYLHSFAEQRWGRAYSRRIPRWMVSKQILDTTRDLKSSFSSVGVFFRKVSRLVRQPWSRSKSRNQLPKAICQTCNNLKGRVNSWDDVKISYSDLPRSRQSCVICATMLAATRHFYPPTNTSSAFFHHWRRSWEDDEVFLVWNKQNKTVTVELGHHSDIWPRFTFYCLTKGPDMPLISSPRAIVDDTRSEASMHRVFSWILACTTEHEHCGKNEPKPLPDRVFDLGDSHGSPIKLIDSHNQLGYYACLSHCWGPVQPLRTLSGNKIAFMAGIPMAALPKTFQDAVTVCRQLNIRYFWVDSLCIVQDSIDEWQTQSSKMATIYENAFITIAATKAKGHEEGLHHSKEMEMYIDCIPASEIGHGISEDVYVRLNYDSRGGIKHWDIPDFGQSQDQEWPLLTRAWVFQERLLSPRMLHFAKSELVWECRTGAFCDCGRRLTDASKEMPDMEFRRLVSSQSIKTSDVTPAQLRALWYAIVERYSRLMGNLTHEGDVFPALSGLATRISGLLGDEYVAGIWRSNMVEGLLWTYDSNNERPQPYRIRLSPKSWRAPTWSWASMTDAISYQNHSKFQWTRGYLQEVYARVINVECNPTGSQKTGPISSAALTLSGWTSSATIRIKRSSWGWECSSGEASFGLYCTLDRDPPYGSSLFIDHPEDLVDGTRATCLRLARIANEDWYLVLVKESPSSNSFRRVGLFKGPDITWQWTSSESWRRRAKQRYHEEKRVMRIV</sequence>
<gene>
    <name evidence="3" type="ORF">B0J13DRAFT_636961</name>
</gene>
<dbReference type="AlphaFoldDB" id="A0A9P9EQ19"/>
<evidence type="ECO:0000313" key="3">
    <source>
        <dbReference type="EMBL" id="KAH7141281.1"/>
    </source>
</evidence>
<evidence type="ECO:0000259" key="2">
    <source>
        <dbReference type="Pfam" id="PF06985"/>
    </source>
</evidence>
<feature type="transmembrane region" description="Helical" evidence="1">
    <location>
        <begin position="79"/>
        <end position="104"/>
    </location>
</feature>
<feature type="transmembrane region" description="Helical" evidence="1">
    <location>
        <begin position="46"/>
        <end position="67"/>
    </location>
</feature>
<evidence type="ECO:0000256" key="1">
    <source>
        <dbReference type="SAM" id="Phobius"/>
    </source>
</evidence>
<dbReference type="InterPro" id="IPR010730">
    <property type="entry name" value="HET"/>
</dbReference>
<protein>
    <submittedName>
        <fullName evidence="3">Heterokaryon incompatibility protein-domain-containing protein</fullName>
    </submittedName>
</protein>
<dbReference type="Proteomes" id="UP000717696">
    <property type="component" value="Unassembled WGS sequence"/>
</dbReference>
<keyword evidence="1" id="KW-0812">Transmembrane</keyword>
<dbReference type="EMBL" id="JAGMUU010000012">
    <property type="protein sequence ID" value="KAH7141281.1"/>
    <property type="molecule type" value="Genomic_DNA"/>
</dbReference>
<keyword evidence="1" id="KW-0472">Membrane</keyword>
<reference evidence="3" key="1">
    <citation type="journal article" date="2021" name="Nat. Commun.">
        <title>Genetic determinants of endophytism in the Arabidopsis root mycobiome.</title>
        <authorList>
            <person name="Mesny F."/>
            <person name="Miyauchi S."/>
            <person name="Thiergart T."/>
            <person name="Pickel B."/>
            <person name="Atanasova L."/>
            <person name="Karlsson M."/>
            <person name="Huettel B."/>
            <person name="Barry K.W."/>
            <person name="Haridas S."/>
            <person name="Chen C."/>
            <person name="Bauer D."/>
            <person name="Andreopoulos W."/>
            <person name="Pangilinan J."/>
            <person name="LaButti K."/>
            <person name="Riley R."/>
            <person name="Lipzen A."/>
            <person name="Clum A."/>
            <person name="Drula E."/>
            <person name="Henrissat B."/>
            <person name="Kohler A."/>
            <person name="Grigoriev I.V."/>
            <person name="Martin F.M."/>
            <person name="Hacquard S."/>
        </authorList>
    </citation>
    <scope>NUCLEOTIDE SEQUENCE</scope>
    <source>
        <strain evidence="3">MPI-CAGE-AT-0021</strain>
    </source>
</reference>
<evidence type="ECO:0000313" key="4">
    <source>
        <dbReference type="Proteomes" id="UP000717696"/>
    </source>
</evidence>
<organism evidence="3 4">
    <name type="scientific">Dactylonectria estremocensis</name>
    <dbReference type="NCBI Taxonomy" id="1079267"/>
    <lineage>
        <taxon>Eukaryota</taxon>
        <taxon>Fungi</taxon>
        <taxon>Dikarya</taxon>
        <taxon>Ascomycota</taxon>
        <taxon>Pezizomycotina</taxon>
        <taxon>Sordariomycetes</taxon>
        <taxon>Hypocreomycetidae</taxon>
        <taxon>Hypocreales</taxon>
        <taxon>Nectriaceae</taxon>
        <taxon>Dactylonectria</taxon>
    </lineage>
</organism>
<name>A0A9P9EQ19_9HYPO</name>
<dbReference type="PANTHER" id="PTHR33112:SF9">
    <property type="entry name" value="HETEROKARYON INCOMPATIBILITY DOMAIN-CONTAINING PROTEIN"/>
    <property type="match status" value="1"/>
</dbReference>
<dbReference type="PANTHER" id="PTHR33112">
    <property type="entry name" value="DOMAIN PROTEIN, PUTATIVE-RELATED"/>
    <property type="match status" value="1"/>
</dbReference>
<comment type="caution">
    <text evidence="3">The sequence shown here is derived from an EMBL/GenBank/DDBJ whole genome shotgun (WGS) entry which is preliminary data.</text>
</comment>
<feature type="domain" description="Heterokaryon incompatibility" evidence="2">
    <location>
        <begin position="345"/>
        <end position="506"/>
    </location>
</feature>
<keyword evidence="1" id="KW-1133">Transmembrane helix</keyword>
<keyword evidence="4" id="KW-1185">Reference proteome</keyword>